<dbReference type="Proteomes" id="UP000440732">
    <property type="component" value="Unassembled WGS sequence"/>
</dbReference>
<evidence type="ECO:0000313" key="11">
    <source>
        <dbReference type="Proteomes" id="UP000433483"/>
    </source>
</evidence>
<dbReference type="AlphaFoldDB" id="A0A6A3UKX9"/>
<dbReference type="EMBL" id="QXGF01000194">
    <property type="protein sequence ID" value="KAE8944635.1"/>
    <property type="molecule type" value="Genomic_DNA"/>
</dbReference>
<evidence type="ECO:0000313" key="7">
    <source>
        <dbReference type="EMBL" id="KAE9248056.1"/>
    </source>
</evidence>
<comment type="caution">
    <text evidence="5">The sequence shown here is derived from an EMBL/GenBank/DDBJ whole genome shotgun (WGS) entry which is preliminary data.</text>
</comment>
<dbReference type="Proteomes" id="UP000440367">
    <property type="component" value="Unassembled WGS sequence"/>
</dbReference>
<evidence type="ECO:0000313" key="5">
    <source>
        <dbReference type="EMBL" id="KAE9152249.1"/>
    </source>
</evidence>
<proteinExistence type="predicted"/>
<dbReference type="Proteomes" id="UP000441208">
    <property type="component" value="Unassembled WGS sequence"/>
</dbReference>
<dbReference type="EMBL" id="QXFW01000631">
    <property type="protein sequence ID" value="KAE9006873.1"/>
    <property type="molecule type" value="Genomic_DNA"/>
</dbReference>
<evidence type="ECO:0000313" key="12">
    <source>
        <dbReference type="Proteomes" id="UP000437068"/>
    </source>
</evidence>
<evidence type="ECO:0000313" key="9">
    <source>
        <dbReference type="EMBL" id="KAE9328305.1"/>
    </source>
</evidence>
<accession>A0A6A3UKX9</accession>
<keyword evidence="11" id="KW-1185">Reference proteome</keyword>
<dbReference type="Proteomes" id="UP000488956">
    <property type="component" value="Unassembled WGS sequence"/>
</dbReference>
<dbReference type="EMBL" id="QXGE01000036">
    <property type="protein sequence ID" value="KAE9328305.1"/>
    <property type="molecule type" value="Genomic_DNA"/>
</dbReference>
<evidence type="ECO:0000313" key="1">
    <source>
        <dbReference type="EMBL" id="KAE8944635.1"/>
    </source>
</evidence>
<gene>
    <name evidence="9" type="ORF">PF001_g1468</name>
    <name evidence="7" type="ORF">PF002_g5967</name>
    <name evidence="8" type="ORF">PF004_g1429</name>
    <name evidence="6" type="ORF">PF005_g5242</name>
    <name evidence="5" type="ORF">PF006_g3516</name>
    <name evidence="4" type="ORF">PF007_g1688</name>
    <name evidence="1" type="ORF">PF009_g5679</name>
    <name evidence="3" type="ORF">PF010_g4485</name>
    <name evidence="2" type="ORF">PF011_g11373</name>
</gene>
<sequence length="64" mass="6461">MGRALASPPYPCANCASVLVAGATAGSKAMGAWVPRVGKRGHVRSCLRFGASRAATWATGGRST</sequence>
<evidence type="ECO:0000313" key="2">
    <source>
        <dbReference type="EMBL" id="KAE9006873.1"/>
    </source>
</evidence>
<evidence type="ECO:0000313" key="8">
    <source>
        <dbReference type="EMBL" id="KAE9253584.1"/>
    </source>
</evidence>
<evidence type="ECO:0000313" key="10">
    <source>
        <dbReference type="Proteomes" id="UP000429523"/>
    </source>
</evidence>
<evidence type="ECO:0000313" key="14">
    <source>
        <dbReference type="Proteomes" id="UP000440732"/>
    </source>
</evidence>
<evidence type="ECO:0000313" key="3">
    <source>
        <dbReference type="EMBL" id="KAE9128492.1"/>
    </source>
</evidence>
<dbReference type="EMBL" id="QXFX01000157">
    <property type="protein sequence ID" value="KAE9128492.1"/>
    <property type="molecule type" value="Genomic_DNA"/>
</dbReference>
<dbReference type="Proteomes" id="UP000429523">
    <property type="component" value="Unassembled WGS sequence"/>
</dbReference>
<evidence type="ECO:0000313" key="15">
    <source>
        <dbReference type="Proteomes" id="UP000441208"/>
    </source>
</evidence>
<evidence type="ECO:0000313" key="17">
    <source>
        <dbReference type="Proteomes" id="UP000476176"/>
    </source>
</evidence>
<dbReference type="Proteomes" id="UP000433483">
    <property type="component" value="Unassembled WGS sequence"/>
</dbReference>
<dbReference type="EMBL" id="QXGA01000114">
    <property type="protein sequence ID" value="KAE9152249.1"/>
    <property type="molecule type" value="Genomic_DNA"/>
</dbReference>
<evidence type="ECO:0000313" key="18">
    <source>
        <dbReference type="Proteomes" id="UP000488956"/>
    </source>
</evidence>
<dbReference type="Proteomes" id="UP000460718">
    <property type="component" value="Unassembled WGS sequence"/>
</dbReference>
<evidence type="ECO:0000313" key="16">
    <source>
        <dbReference type="Proteomes" id="UP000460718"/>
    </source>
</evidence>
<dbReference type="EMBL" id="QXGC01000035">
    <property type="protein sequence ID" value="KAE9253584.1"/>
    <property type="molecule type" value="Genomic_DNA"/>
</dbReference>
<name>A0A6A3UKX9_9STRA</name>
<protein>
    <submittedName>
        <fullName evidence="5">Uncharacterized protein</fullName>
    </submittedName>
</protein>
<dbReference type="Proteomes" id="UP000476176">
    <property type="component" value="Unassembled WGS sequence"/>
</dbReference>
<evidence type="ECO:0000313" key="13">
    <source>
        <dbReference type="Proteomes" id="UP000440367"/>
    </source>
</evidence>
<dbReference type="EMBL" id="QXFZ01000042">
    <property type="protein sequence ID" value="KAE9137720.1"/>
    <property type="molecule type" value="Genomic_DNA"/>
</dbReference>
<dbReference type="EMBL" id="QXGB01000180">
    <property type="protein sequence ID" value="KAE9226123.1"/>
    <property type="molecule type" value="Genomic_DNA"/>
</dbReference>
<organism evidence="5 14">
    <name type="scientific">Phytophthora fragariae</name>
    <dbReference type="NCBI Taxonomy" id="53985"/>
    <lineage>
        <taxon>Eukaryota</taxon>
        <taxon>Sar</taxon>
        <taxon>Stramenopiles</taxon>
        <taxon>Oomycota</taxon>
        <taxon>Peronosporomycetes</taxon>
        <taxon>Peronosporales</taxon>
        <taxon>Peronosporaceae</taxon>
        <taxon>Phytophthora</taxon>
    </lineage>
</organism>
<dbReference type="EMBL" id="QXGD01000202">
    <property type="protein sequence ID" value="KAE9248056.1"/>
    <property type="molecule type" value="Genomic_DNA"/>
</dbReference>
<evidence type="ECO:0000313" key="4">
    <source>
        <dbReference type="EMBL" id="KAE9137720.1"/>
    </source>
</evidence>
<reference evidence="10 11" key="1">
    <citation type="submission" date="2018-08" db="EMBL/GenBank/DDBJ databases">
        <title>Genomic investigation of the strawberry pathogen Phytophthora fragariae indicates pathogenicity is determined by transcriptional variation in three key races.</title>
        <authorList>
            <person name="Adams T.M."/>
            <person name="Armitage A.D."/>
            <person name="Sobczyk M.K."/>
            <person name="Bates H.J."/>
            <person name="Dunwell J.M."/>
            <person name="Nellist C.F."/>
            <person name="Harrison R.J."/>
        </authorList>
    </citation>
    <scope>NUCLEOTIDE SEQUENCE [LARGE SCALE GENOMIC DNA]</scope>
    <source>
        <strain evidence="9 12">A4</strain>
        <strain evidence="7 13">BC-1</strain>
        <strain evidence="8 17">BC-23</strain>
        <strain evidence="6 11">NOV-27</strain>
        <strain evidence="5 14">NOV-5</strain>
        <strain evidence="4 15">NOV-71</strain>
        <strain evidence="1 10">NOV-9</strain>
        <strain evidence="3 18">ONT-3</strain>
        <strain evidence="2 16">SCRP245</strain>
    </source>
</reference>
<evidence type="ECO:0000313" key="6">
    <source>
        <dbReference type="EMBL" id="KAE9226123.1"/>
    </source>
</evidence>
<dbReference type="Proteomes" id="UP000437068">
    <property type="component" value="Unassembled WGS sequence"/>
</dbReference>